<organism evidence="3 4">
    <name type="scientific">Rippkaea orientalis (strain PCC 8801 / RF-1)</name>
    <name type="common">Cyanothece sp. (strain PCC 8801)</name>
    <dbReference type="NCBI Taxonomy" id="41431"/>
    <lineage>
        <taxon>Bacteria</taxon>
        <taxon>Bacillati</taxon>
        <taxon>Cyanobacteriota</taxon>
        <taxon>Cyanophyceae</taxon>
        <taxon>Oscillatoriophycideae</taxon>
        <taxon>Chroococcales</taxon>
        <taxon>Aphanothecaceae</taxon>
        <taxon>Rippkaea</taxon>
        <taxon>Rippkaea orientalis</taxon>
    </lineage>
</organism>
<dbReference type="InterPro" id="IPR042095">
    <property type="entry name" value="SUMF_sf"/>
</dbReference>
<keyword evidence="3" id="KW-0723">Serine/threonine-protein kinase</keyword>
<dbReference type="OrthoDB" id="9768004at2"/>
<gene>
    <name evidence="3" type="ordered locus">PCC8801_4035</name>
</gene>
<name>B7K5S1_RIPO1</name>
<dbReference type="SUPFAM" id="SSF56112">
    <property type="entry name" value="Protein kinase-like (PK-like)"/>
    <property type="match status" value="1"/>
</dbReference>
<dbReference type="GO" id="GO:0120147">
    <property type="term" value="F:formylglycine-generating oxidase activity"/>
    <property type="evidence" value="ECO:0007669"/>
    <property type="project" value="TreeGrafter"/>
</dbReference>
<dbReference type="SUPFAM" id="SSF56436">
    <property type="entry name" value="C-type lectin-like"/>
    <property type="match status" value="1"/>
</dbReference>
<dbReference type="GO" id="GO:0005524">
    <property type="term" value="F:ATP binding"/>
    <property type="evidence" value="ECO:0007669"/>
    <property type="project" value="UniProtKB-UniRule"/>
</dbReference>
<dbReference type="Pfam" id="PF00069">
    <property type="entry name" value="Pkinase"/>
    <property type="match status" value="1"/>
</dbReference>
<dbReference type="PROSITE" id="PS50011">
    <property type="entry name" value="PROTEIN_KINASE_DOM"/>
    <property type="match status" value="1"/>
</dbReference>
<dbReference type="EMBL" id="CP001287">
    <property type="protein sequence ID" value="ACK67974.1"/>
    <property type="molecule type" value="Genomic_DNA"/>
</dbReference>
<dbReference type="eggNOG" id="COG0515">
    <property type="taxonomic scope" value="Bacteria"/>
</dbReference>
<evidence type="ECO:0000256" key="1">
    <source>
        <dbReference type="PROSITE-ProRule" id="PRU10141"/>
    </source>
</evidence>
<accession>B7K5S1</accession>
<dbReference type="NCBIfam" id="NF045510">
    <property type="entry name" value="4Cys_prefix_kin"/>
    <property type="match status" value="1"/>
</dbReference>
<dbReference type="STRING" id="41431.PCC8801_4035"/>
<dbReference type="HOGENOM" id="CLU_012431_6_1_3"/>
<protein>
    <submittedName>
        <fullName evidence="3">Serine/threonine protein kinase</fullName>
    </submittedName>
</protein>
<feature type="domain" description="Protein kinase" evidence="2">
    <location>
        <begin position="40"/>
        <end position="310"/>
    </location>
</feature>
<dbReference type="KEGG" id="cyp:PCC8801_4035"/>
<keyword evidence="4" id="KW-1185">Reference proteome</keyword>
<keyword evidence="1" id="KW-0547">Nucleotide-binding</keyword>
<dbReference type="Gene3D" id="3.30.200.20">
    <property type="entry name" value="Phosphorylase Kinase, domain 1"/>
    <property type="match status" value="1"/>
</dbReference>
<dbReference type="AlphaFoldDB" id="B7K5S1"/>
<dbReference type="InterPro" id="IPR011009">
    <property type="entry name" value="Kinase-like_dom_sf"/>
</dbReference>
<dbReference type="PANTHER" id="PTHR23150">
    <property type="entry name" value="SULFATASE MODIFYING FACTOR 1, 2"/>
    <property type="match status" value="1"/>
</dbReference>
<evidence type="ECO:0000313" key="4">
    <source>
        <dbReference type="Proteomes" id="UP000008204"/>
    </source>
</evidence>
<keyword evidence="1" id="KW-0067">ATP-binding</keyword>
<evidence type="ECO:0000313" key="3">
    <source>
        <dbReference type="EMBL" id="ACK67974.1"/>
    </source>
</evidence>
<dbReference type="InterPro" id="IPR017441">
    <property type="entry name" value="Protein_kinase_ATP_BS"/>
</dbReference>
<dbReference type="GO" id="GO:0004674">
    <property type="term" value="F:protein serine/threonine kinase activity"/>
    <property type="evidence" value="ECO:0007669"/>
    <property type="project" value="UniProtKB-KW"/>
</dbReference>
<sequence length="639" mass="73449">MLYCLNPSCPNPENPDTHQICHGCSEDLNKTTKQYLFHQYRVIKLLGEGGFGRTYLAQDTHLMDERRVIKKLITPLQASAFKQAQELFKREAQRLYEFSHPQIPKLYAYFSDNNSLYLVQEFIDGHNLFKEVLQQGQFKQGKILQLLQELLPVLDYIHSHKVLHRDIKPENIMRRRSTVPNLILIDFGAAKQIKSTLQPGNVSIIYTPGYGAMEQMMGQPCSASDIYSLGVTCIRLLTGSFPHHDQDGNWKDDLCIYDGKGINWQWKEYAYKKEIPINKRLANILDRMIEPSLNERYSSANQVLEDLENLRNQTAKLLEVRRDQSVQKIPSPLESFPVNTNNFPYNQGIVLQLFEFKVITLTLENSIVNYHDNLGQAEYYTLNLTSDITLDMVLIPGGKFLMGSPLTEPGSLNNERPQHWVTVSSFYMGKYPITQAQWQEIMGDNPAGFQGMKRPVERVNWYDCVEFCHKLSQRTNLEFKLPSEAQWEYACRAQTTTPFYFGETITSDLVNYDSDSTSYMTINKTNYLVSYSNPSLLGEFPHQTTDVGSFPPNAFGLYDMHGNVWEWCADNRHKTYQNAPIDGSIWETNGQEQYAALRGGSWNNTPELCRSAYRHFLFKKLAGVIYDGVGLRVVSLVNE</sequence>
<dbReference type="PANTHER" id="PTHR23150:SF19">
    <property type="entry name" value="FORMYLGLYCINE-GENERATING ENZYME"/>
    <property type="match status" value="1"/>
</dbReference>
<dbReference type="RefSeq" id="WP_012597227.1">
    <property type="nucleotide sequence ID" value="NC_011726.1"/>
</dbReference>
<dbReference type="InterPro" id="IPR005532">
    <property type="entry name" value="SUMF_dom"/>
</dbReference>
<dbReference type="InterPro" id="IPR051043">
    <property type="entry name" value="Sulfatase_Mod_Factor_Kinase"/>
</dbReference>
<keyword evidence="3" id="KW-0808">Transferase</keyword>
<reference evidence="4" key="1">
    <citation type="journal article" date="2011" name="MBio">
        <title>Novel metabolic attributes of the genus Cyanothece, comprising a group of unicellular nitrogen-fixing Cyanobacteria.</title>
        <authorList>
            <person name="Bandyopadhyay A."/>
            <person name="Elvitigala T."/>
            <person name="Welsh E."/>
            <person name="Stockel J."/>
            <person name="Liberton M."/>
            <person name="Min H."/>
            <person name="Sherman L.A."/>
            <person name="Pakrasi H.B."/>
        </authorList>
    </citation>
    <scope>NUCLEOTIDE SEQUENCE [LARGE SCALE GENOMIC DNA]</scope>
    <source>
        <strain evidence="4">PCC 8801</strain>
    </source>
</reference>
<dbReference type="eggNOG" id="COG1262">
    <property type="taxonomic scope" value="Bacteria"/>
</dbReference>
<dbReference type="InterPro" id="IPR016187">
    <property type="entry name" value="CTDL_fold"/>
</dbReference>
<dbReference type="SMART" id="SM00220">
    <property type="entry name" value="S_TKc"/>
    <property type="match status" value="1"/>
</dbReference>
<dbReference type="Gene3D" id="3.90.1580.10">
    <property type="entry name" value="paralog of FGE (formylglycine-generating enzyme)"/>
    <property type="match status" value="1"/>
</dbReference>
<evidence type="ECO:0000259" key="2">
    <source>
        <dbReference type="PROSITE" id="PS50011"/>
    </source>
</evidence>
<dbReference type="InterPro" id="IPR000719">
    <property type="entry name" value="Prot_kinase_dom"/>
</dbReference>
<keyword evidence="3" id="KW-0418">Kinase</keyword>
<dbReference type="Proteomes" id="UP000008204">
    <property type="component" value="Chromosome"/>
</dbReference>
<dbReference type="Gene3D" id="1.10.510.10">
    <property type="entry name" value="Transferase(Phosphotransferase) domain 1"/>
    <property type="match status" value="1"/>
</dbReference>
<feature type="binding site" evidence="1">
    <location>
        <position position="71"/>
    </location>
    <ligand>
        <name>ATP</name>
        <dbReference type="ChEBI" id="CHEBI:30616"/>
    </ligand>
</feature>
<dbReference type="PROSITE" id="PS00107">
    <property type="entry name" value="PROTEIN_KINASE_ATP"/>
    <property type="match status" value="1"/>
</dbReference>
<proteinExistence type="predicted"/>
<dbReference type="CDD" id="cd14014">
    <property type="entry name" value="STKc_PknB_like"/>
    <property type="match status" value="1"/>
</dbReference>
<dbReference type="Pfam" id="PF03781">
    <property type="entry name" value="FGE-sulfatase"/>
    <property type="match status" value="1"/>
</dbReference>